<accession>A0A167IKB9</accession>
<keyword evidence="1" id="KW-0812">Transmembrane</keyword>
<comment type="caution">
    <text evidence="2">The sequence shown here is derived from an EMBL/GenBank/DDBJ whole genome shotgun (WGS) entry which is preliminary data.</text>
</comment>
<sequence length="45" mass="5241">MIFDTGVIMSLFYHFVVKTYLAALISGQHFFSQRAKFRLSINLDN</sequence>
<reference evidence="2 3" key="1">
    <citation type="submission" date="2013-07" db="EMBL/GenBank/DDBJ databases">
        <title>Comparative Genomic and Metabolomic Analysis of Twelve Strains of Pseudoalteromonas luteoviolacea.</title>
        <authorList>
            <person name="Vynne N.G."/>
            <person name="Mansson M."/>
            <person name="Gram L."/>
        </authorList>
    </citation>
    <scope>NUCLEOTIDE SEQUENCE [LARGE SCALE GENOMIC DNA]</scope>
    <source>
        <strain evidence="2 3">S4060-1</strain>
    </source>
</reference>
<dbReference type="EMBL" id="AUXX01000067">
    <property type="protein sequence ID" value="KZN59650.1"/>
    <property type="molecule type" value="Genomic_DNA"/>
</dbReference>
<evidence type="ECO:0000313" key="3">
    <source>
        <dbReference type="Proteomes" id="UP000076661"/>
    </source>
</evidence>
<evidence type="ECO:0000256" key="1">
    <source>
        <dbReference type="SAM" id="Phobius"/>
    </source>
</evidence>
<dbReference type="AlphaFoldDB" id="A0A167IKB9"/>
<keyword evidence="1" id="KW-0472">Membrane</keyword>
<organism evidence="2 3">
    <name type="scientific">Pseudoalteromonas luteoviolacea S4060-1</name>
    <dbReference type="NCBI Taxonomy" id="1365257"/>
    <lineage>
        <taxon>Bacteria</taxon>
        <taxon>Pseudomonadati</taxon>
        <taxon>Pseudomonadota</taxon>
        <taxon>Gammaproteobacteria</taxon>
        <taxon>Alteromonadales</taxon>
        <taxon>Pseudoalteromonadaceae</taxon>
        <taxon>Pseudoalteromonas</taxon>
    </lineage>
</organism>
<dbReference type="Proteomes" id="UP000076661">
    <property type="component" value="Unassembled WGS sequence"/>
</dbReference>
<protein>
    <submittedName>
        <fullName evidence="2">Uncharacterized protein</fullName>
    </submittedName>
</protein>
<keyword evidence="1" id="KW-1133">Transmembrane helix</keyword>
<dbReference type="PATRIC" id="fig|1365257.3.peg.5019"/>
<evidence type="ECO:0000313" key="2">
    <source>
        <dbReference type="EMBL" id="KZN59650.1"/>
    </source>
</evidence>
<name>A0A167IKB9_9GAMM</name>
<feature type="transmembrane region" description="Helical" evidence="1">
    <location>
        <begin position="12"/>
        <end position="31"/>
    </location>
</feature>
<gene>
    <name evidence="2" type="ORF">N478_08005</name>
</gene>
<proteinExistence type="predicted"/>